<reference evidence="2" key="1">
    <citation type="submission" date="2019-02" db="EMBL/GenBank/DDBJ databases">
        <authorList>
            <person name="Li S.-H."/>
        </authorList>
    </citation>
    <scope>NUCLEOTIDE SEQUENCE</scope>
    <source>
        <strain evidence="2">IMCC8485</strain>
    </source>
</reference>
<feature type="transmembrane region" description="Helical" evidence="1">
    <location>
        <begin position="95"/>
        <end position="115"/>
    </location>
</feature>
<protein>
    <submittedName>
        <fullName evidence="2">EpsG family protein</fullName>
    </submittedName>
</protein>
<comment type="caution">
    <text evidence="2">The sequence shown here is derived from an EMBL/GenBank/DDBJ whole genome shotgun (WGS) entry which is preliminary data.</text>
</comment>
<dbReference type="EMBL" id="SHNP01000007">
    <property type="protein sequence ID" value="MCX2975356.1"/>
    <property type="molecule type" value="Genomic_DNA"/>
</dbReference>
<keyword evidence="3" id="KW-1185">Reference proteome</keyword>
<proteinExistence type="predicted"/>
<feature type="transmembrane region" description="Helical" evidence="1">
    <location>
        <begin position="34"/>
        <end position="50"/>
    </location>
</feature>
<evidence type="ECO:0000313" key="2">
    <source>
        <dbReference type="EMBL" id="MCX2975356.1"/>
    </source>
</evidence>
<gene>
    <name evidence="2" type="ORF">EYC87_17385</name>
</gene>
<name>A0ABT3SZD1_9GAMM</name>
<feature type="transmembrane region" description="Helical" evidence="1">
    <location>
        <begin position="289"/>
        <end position="309"/>
    </location>
</feature>
<evidence type="ECO:0000313" key="3">
    <source>
        <dbReference type="Proteomes" id="UP001143307"/>
    </source>
</evidence>
<keyword evidence="1" id="KW-0812">Transmembrane</keyword>
<feature type="transmembrane region" description="Helical" evidence="1">
    <location>
        <begin position="195"/>
        <end position="214"/>
    </location>
</feature>
<keyword evidence="1" id="KW-0472">Membrane</keyword>
<feature type="transmembrane region" description="Helical" evidence="1">
    <location>
        <begin position="165"/>
        <end position="188"/>
    </location>
</feature>
<feature type="transmembrane region" description="Helical" evidence="1">
    <location>
        <begin position="316"/>
        <end position="335"/>
    </location>
</feature>
<feature type="transmembrane region" description="Helical" evidence="1">
    <location>
        <begin position="234"/>
        <end position="252"/>
    </location>
</feature>
<dbReference type="RefSeq" id="WP_279253995.1">
    <property type="nucleotide sequence ID" value="NZ_SHNP01000007.1"/>
</dbReference>
<dbReference type="InterPro" id="IPR049458">
    <property type="entry name" value="EpsG-like"/>
</dbReference>
<accession>A0ABT3SZD1</accession>
<dbReference type="Proteomes" id="UP001143307">
    <property type="component" value="Unassembled WGS sequence"/>
</dbReference>
<keyword evidence="1" id="KW-1133">Transmembrane helix</keyword>
<evidence type="ECO:0000256" key="1">
    <source>
        <dbReference type="SAM" id="Phobius"/>
    </source>
</evidence>
<feature type="transmembrane region" description="Helical" evidence="1">
    <location>
        <begin position="6"/>
        <end position="22"/>
    </location>
</feature>
<sequence length="351" mass="40097">MWPYWFMFFLAALGVIASLRDLNGELKNSEHRLAWVAVLIIFTLMIGFRHDVGGDWANYARHFNHISYMTFDETLQYTDPGYYLLNWVVARAGGTIYSVNLVCAVLVVWGVGHFCRQQPMPWLSLLVSVPYLLVVVAMGYSRQSVALGMALIALTYLGKHQTLKFVVYVLLGALFHKSAVLLLPIAALSATTSRIYTFIWVCVVAASGAYFLVLDSAEILWKNYVEANYRSQGGLIRVLMNAVPSIILIALRKWLFYSDTERKLWVWLAIFSLATVPLVTISSTAVDRIALYFIPLQLFTFSRLPFLANRIEWRQLLTIGVVAYYALVQFVWLNYASHAFAWLPYQSYFYL</sequence>
<dbReference type="Pfam" id="PF14897">
    <property type="entry name" value="EpsG"/>
    <property type="match status" value="1"/>
</dbReference>
<feature type="transmembrane region" description="Helical" evidence="1">
    <location>
        <begin position="122"/>
        <end position="141"/>
    </location>
</feature>
<organism evidence="2 3">
    <name type="scientific">Candidatus Seongchinamella marina</name>
    <dbReference type="NCBI Taxonomy" id="2518990"/>
    <lineage>
        <taxon>Bacteria</taxon>
        <taxon>Pseudomonadati</taxon>
        <taxon>Pseudomonadota</taxon>
        <taxon>Gammaproteobacteria</taxon>
        <taxon>Cellvibrionales</taxon>
        <taxon>Halieaceae</taxon>
        <taxon>Seongchinamella</taxon>
    </lineage>
</organism>
<feature type="transmembrane region" description="Helical" evidence="1">
    <location>
        <begin position="264"/>
        <end position="283"/>
    </location>
</feature>